<reference evidence="4 5" key="1">
    <citation type="submission" date="2024-05" db="EMBL/GenBank/DDBJ databases">
        <authorList>
            <person name="Wallberg A."/>
        </authorList>
    </citation>
    <scope>NUCLEOTIDE SEQUENCE [LARGE SCALE GENOMIC DNA]</scope>
</reference>
<evidence type="ECO:0000256" key="3">
    <source>
        <dbReference type="SAM" id="Phobius"/>
    </source>
</evidence>
<feature type="non-terminal residue" evidence="4">
    <location>
        <position position="1"/>
    </location>
</feature>
<dbReference type="GO" id="GO:0004016">
    <property type="term" value="F:adenylate cyclase activity"/>
    <property type="evidence" value="ECO:0007669"/>
    <property type="project" value="TreeGrafter"/>
</dbReference>
<proteinExistence type="predicted"/>
<keyword evidence="2" id="KW-0456">Lyase</keyword>
<keyword evidence="3" id="KW-0472">Membrane</keyword>
<evidence type="ECO:0000256" key="2">
    <source>
        <dbReference type="ARBA" id="ARBA00023239"/>
    </source>
</evidence>
<dbReference type="GO" id="GO:0007189">
    <property type="term" value="P:adenylate cyclase-activating G protein-coupled receptor signaling pathway"/>
    <property type="evidence" value="ECO:0007669"/>
    <property type="project" value="TreeGrafter"/>
</dbReference>
<evidence type="ECO:0000313" key="4">
    <source>
        <dbReference type="EMBL" id="CAL4122048.1"/>
    </source>
</evidence>
<dbReference type="GO" id="GO:0000166">
    <property type="term" value="F:nucleotide binding"/>
    <property type="evidence" value="ECO:0007669"/>
    <property type="project" value="UniProtKB-KW"/>
</dbReference>
<gene>
    <name evidence="4" type="ORF">MNOR_LOCUS22803</name>
</gene>
<dbReference type="EMBL" id="CAXKWB010019525">
    <property type="protein sequence ID" value="CAL4122048.1"/>
    <property type="molecule type" value="Genomic_DNA"/>
</dbReference>
<keyword evidence="5" id="KW-1185">Reference proteome</keyword>
<keyword evidence="3" id="KW-0812">Transmembrane</keyword>
<organism evidence="4 5">
    <name type="scientific">Meganyctiphanes norvegica</name>
    <name type="common">Northern krill</name>
    <name type="synonym">Thysanopoda norvegica</name>
    <dbReference type="NCBI Taxonomy" id="48144"/>
    <lineage>
        <taxon>Eukaryota</taxon>
        <taxon>Metazoa</taxon>
        <taxon>Ecdysozoa</taxon>
        <taxon>Arthropoda</taxon>
        <taxon>Crustacea</taxon>
        <taxon>Multicrustacea</taxon>
        <taxon>Malacostraca</taxon>
        <taxon>Eumalacostraca</taxon>
        <taxon>Eucarida</taxon>
        <taxon>Euphausiacea</taxon>
        <taxon>Euphausiidae</taxon>
        <taxon>Meganyctiphanes</taxon>
    </lineage>
</organism>
<accession>A0AAV2RDP0</accession>
<sequence length="167" mass="19433">QVQQQQQLQVNSSCAIELESSTDKLTVINHTAIDRASSNRDVDPCGHTFKKGSVYKGIYLPTLTNSFREYGLESAYQRYSHRQRQKSLIMVNGVDLSLKVALLVIFFLYDRDRSAHLNTHEILKVCHWVWWMLVNVVLCVMSWRRCFTNKYLHWGALTTWLVLNIQG</sequence>
<dbReference type="PANTHER" id="PTHR45627:SF1">
    <property type="entry name" value="ADENYLATE CYCLASE TYPE 8"/>
    <property type="match status" value="1"/>
</dbReference>
<keyword evidence="3" id="KW-1133">Transmembrane helix</keyword>
<dbReference type="PANTHER" id="PTHR45627">
    <property type="entry name" value="ADENYLATE CYCLASE TYPE 1"/>
    <property type="match status" value="1"/>
</dbReference>
<feature type="non-terminal residue" evidence="4">
    <location>
        <position position="167"/>
    </location>
</feature>
<dbReference type="Proteomes" id="UP001497623">
    <property type="component" value="Unassembled WGS sequence"/>
</dbReference>
<dbReference type="GO" id="GO:0006171">
    <property type="term" value="P:cAMP biosynthetic process"/>
    <property type="evidence" value="ECO:0007669"/>
    <property type="project" value="TreeGrafter"/>
</dbReference>
<feature type="transmembrane region" description="Helical" evidence="3">
    <location>
        <begin position="88"/>
        <end position="108"/>
    </location>
</feature>
<name>A0AAV2RDP0_MEGNR</name>
<evidence type="ECO:0000256" key="1">
    <source>
        <dbReference type="ARBA" id="ARBA00022741"/>
    </source>
</evidence>
<dbReference type="AlphaFoldDB" id="A0AAV2RDP0"/>
<evidence type="ECO:0000313" key="5">
    <source>
        <dbReference type="Proteomes" id="UP001497623"/>
    </source>
</evidence>
<keyword evidence="1" id="KW-0547">Nucleotide-binding</keyword>
<feature type="transmembrane region" description="Helical" evidence="3">
    <location>
        <begin position="128"/>
        <end position="147"/>
    </location>
</feature>
<comment type="caution">
    <text evidence="4">The sequence shown here is derived from an EMBL/GenBank/DDBJ whole genome shotgun (WGS) entry which is preliminary data.</text>
</comment>
<dbReference type="GO" id="GO:0005886">
    <property type="term" value="C:plasma membrane"/>
    <property type="evidence" value="ECO:0007669"/>
    <property type="project" value="TreeGrafter"/>
</dbReference>
<protein>
    <submittedName>
        <fullName evidence="4">Uncharacterized protein</fullName>
    </submittedName>
</protein>